<gene>
    <name evidence="1" type="ORF">PIB30_033884</name>
</gene>
<keyword evidence="2" id="KW-1185">Reference proteome</keyword>
<comment type="caution">
    <text evidence="1">The sequence shown here is derived from an EMBL/GenBank/DDBJ whole genome shotgun (WGS) entry which is preliminary data.</text>
</comment>
<name>A0ABU6TCD6_9FABA</name>
<accession>A0ABU6TCD6</accession>
<protein>
    <submittedName>
        <fullName evidence="1">Uncharacterized protein</fullName>
    </submittedName>
</protein>
<dbReference type="Proteomes" id="UP001341840">
    <property type="component" value="Unassembled WGS sequence"/>
</dbReference>
<dbReference type="EMBL" id="JASCZI010090776">
    <property type="protein sequence ID" value="MED6146376.1"/>
    <property type="molecule type" value="Genomic_DNA"/>
</dbReference>
<sequence length="206" mass="22678">MIPPPRNGAKNVTHLLGAATFVVVFERLIPCRRCQTFSKKVSQGATKFEIPSTRLESFSLGSGNRKFIFDRDFVAIESDELSPRRNTPPRIEYGGGVSDPTDQLLNELLAPAITRPMLSLNGGGVFDPTTEAERTLGTCCHQAHALIPVITVVNPCRRDLTLASRGVRIAVTDLTPFLPIRSYEGLTAKILFTFHPTAETPWDSTR</sequence>
<organism evidence="1 2">
    <name type="scientific">Stylosanthes scabra</name>
    <dbReference type="NCBI Taxonomy" id="79078"/>
    <lineage>
        <taxon>Eukaryota</taxon>
        <taxon>Viridiplantae</taxon>
        <taxon>Streptophyta</taxon>
        <taxon>Embryophyta</taxon>
        <taxon>Tracheophyta</taxon>
        <taxon>Spermatophyta</taxon>
        <taxon>Magnoliopsida</taxon>
        <taxon>eudicotyledons</taxon>
        <taxon>Gunneridae</taxon>
        <taxon>Pentapetalae</taxon>
        <taxon>rosids</taxon>
        <taxon>fabids</taxon>
        <taxon>Fabales</taxon>
        <taxon>Fabaceae</taxon>
        <taxon>Papilionoideae</taxon>
        <taxon>50 kb inversion clade</taxon>
        <taxon>dalbergioids sensu lato</taxon>
        <taxon>Dalbergieae</taxon>
        <taxon>Pterocarpus clade</taxon>
        <taxon>Stylosanthes</taxon>
    </lineage>
</organism>
<proteinExistence type="predicted"/>
<evidence type="ECO:0000313" key="1">
    <source>
        <dbReference type="EMBL" id="MED6146376.1"/>
    </source>
</evidence>
<evidence type="ECO:0000313" key="2">
    <source>
        <dbReference type="Proteomes" id="UP001341840"/>
    </source>
</evidence>
<reference evidence="1 2" key="1">
    <citation type="journal article" date="2023" name="Plants (Basel)">
        <title>Bridging the Gap: Combining Genomics and Transcriptomics Approaches to Understand Stylosanthes scabra, an Orphan Legume from the Brazilian Caatinga.</title>
        <authorList>
            <person name="Ferreira-Neto J.R.C."/>
            <person name="da Silva M.D."/>
            <person name="Binneck E."/>
            <person name="de Melo N.F."/>
            <person name="da Silva R.H."/>
            <person name="de Melo A.L.T.M."/>
            <person name="Pandolfi V."/>
            <person name="Bustamante F.O."/>
            <person name="Brasileiro-Vidal A.C."/>
            <person name="Benko-Iseppon A.M."/>
        </authorList>
    </citation>
    <scope>NUCLEOTIDE SEQUENCE [LARGE SCALE GENOMIC DNA]</scope>
    <source>
        <tissue evidence="1">Leaves</tissue>
    </source>
</reference>